<comment type="function">
    <text evidence="9 10">Catalyzes hydrolysis of the D-alanyl-D-alanine dipeptide.</text>
</comment>
<dbReference type="HAMAP" id="MF_01924">
    <property type="entry name" value="A_A_dipeptidase"/>
    <property type="match status" value="1"/>
</dbReference>
<dbReference type="Pfam" id="PF01427">
    <property type="entry name" value="Peptidase_M15"/>
    <property type="match status" value="1"/>
</dbReference>
<organism evidence="11 12">
    <name type="scientific">Weissella ceti</name>
    <dbReference type="NCBI Taxonomy" id="759620"/>
    <lineage>
        <taxon>Bacteria</taxon>
        <taxon>Bacillati</taxon>
        <taxon>Bacillota</taxon>
        <taxon>Bacilli</taxon>
        <taxon>Lactobacillales</taxon>
        <taxon>Lactobacillaceae</taxon>
        <taxon>Weissella</taxon>
    </lineage>
</organism>
<dbReference type="GO" id="GO:0071555">
    <property type="term" value="P:cell wall organization"/>
    <property type="evidence" value="ECO:0007669"/>
    <property type="project" value="UniProtKB-KW"/>
</dbReference>
<dbReference type="Proteomes" id="UP000029079">
    <property type="component" value="Chromosome"/>
</dbReference>
<dbReference type="Gene3D" id="3.30.1380.10">
    <property type="match status" value="1"/>
</dbReference>
<dbReference type="GO" id="GO:0006508">
    <property type="term" value="P:proteolysis"/>
    <property type="evidence" value="ECO:0007669"/>
    <property type="project" value="UniProtKB-KW"/>
</dbReference>
<dbReference type="AlphaFoldDB" id="A0A088GGP8"/>
<reference evidence="11 12" key="1">
    <citation type="journal article" date="2014" name="Genome Announc.">
        <title>Complete Genome Sequences of Fish Pathogenic Weissella ceti Strains WS74 and WS105.</title>
        <authorList>
            <person name="Figueiredo H.C."/>
            <person name="Leal C.A."/>
            <person name="Dorella F.A."/>
            <person name="Carvalho A.F."/>
            <person name="Soares S.C."/>
            <person name="Pereira F.L."/>
            <person name="Azevedo V.A."/>
        </authorList>
    </citation>
    <scope>NUCLEOTIDE SEQUENCE [LARGE SCALE GENOMIC DNA]</scope>
    <source>
        <strain evidence="11 12">WS74</strain>
    </source>
</reference>
<keyword evidence="5 9" id="KW-0862">Zinc</keyword>
<keyword evidence="8 10" id="KW-0961">Cell wall biogenesis/degradation</keyword>
<dbReference type="InterPro" id="IPR009045">
    <property type="entry name" value="Zn_M74/Hedgehog-like"/>
</dbReference>
<keyword evidence="4 9" id="KW-0378">Hydrolase</keyword>
<dbReference type="SUPFAM" id="SSF55166">
    <property type="entry name" value="Hedgehog/DD-peptidase"/>
    <property type="match status" value="1"/>
</dbReference>
<evidence type="ECO:0000256" key="4">
    <source>
        <dbReference type="ARBA" id="ARBA00022801"/>
    </source>
</evidence>
<dbReference type="PIRSF" id="PIRSF026671">
    <property type="entry name" value="AA_dipeptidase"/>
    <property type="match status" value="1"/>
</dbReference>
<evidence type="ECO:0000256" key="10">
    <source>
        <dbReference type="PIRNR" id="PIRNR026671"/>
    </source>
</evidence>
<feature type="binding site" evidence="9">
    <location>
        <position position="213"/>
    </location>
    <ligand>
        <name>Zn(2+)</name>
        <dbReference type="ChEBI" id="CHEBI:29105"/>
        <note>catalytic</note>
    </ligand>
</feature>
<evidence type="ECO:0000256" key="7">
    <source>
        <dbReference type="ARBA" id="ARBA00023049"/>
    </source>
</evidence>
<dbReference type="CDD" id="cd14843">
    <property type="entry name" value="D-Ala-D-Ala_dipeptidase_like"/>
    <property type="match status" value="1"/>
</dbReference>
<accession>A0A088GGP8</accession>
<evidence type="ECO:0000256" key="9">
    <source>
        <dbReference type="HAMAP-Rule" id="MF_01924"/>
    </source>
</evidence>
<keyword evidence="7 9" id="KW-0482">Metalloprotease</keyword>
<dbReference type="PANTHER" id="PTHR43126:SF2">
    <property type="entry name" value="D-ALANYL-D-ALANINE DIPEPTIDASE"/>
    <property type="match status" value="1"/>
</dbReference>
<dbReference type="GO" id="GO:0160237">
    <property type="term" value="F:D-Ala-D-Ala dipeptidase activity"/>
    <property type="evidence" value="ECO:0007669"/>
    <property type="project" value="UniProtKB-EC"/>
</dbReference>
<evidence type="ECO:0000313" key="12">
    <source>
        <dbReference type="Proteomes" id="UP000029079"/>
    </source>
</evidence>
<keyword evidence="12" id="KW-1185">Reference proteome</keyword>
<gene>
    <name evidence="11" type="ORF">WS74_0904</name>
</gene>
<dbReference type="EMBL" id="CP009223">
    <property type="protein sequence ID" value="AIM63156.1"/>
    <property type="molecule type" value="Genomic_DNA"/>
</dbReference>
<dbReference type="EC" id="3.4.13.22" evidence="9 10"/>
<evidence type="ECO:0000256" key="6">
    <source>
        <dbReference type="ARBA" id="ARBA00022997"/>
    </source>
</evidence>
<evidence type="ECO:0000256" key="5">
    <source>
        <dbReference type="ARBA" id="ARBA00022833"/>
    </source>
</evidence>
<dbReference type="GO" id="GO:0008237">
    <property type="term" value="F:metallopeptidase activity"/>
    <property type="evidence" value="ECO:0007669"/>
    <property type="project" value="UniProtKB-KW"/>
</dbReference>
<dbReference type="KEGG" id="wct:WS74_0904"/>
<feature type="binding site" evidence="9">
    <location>
        <position position="140"/>
    </location>
    <ligand>
        <name>Zn(2+)</name>
        <dbReference type="ChEBI" id="CHEBI:29105"/>
        <note>catalytic</note>
    </ligand>
</feature>
<feature type="site" description="Transition state stabilizer" evidence="9">
    <location>
        <position position="91"/>
    </location>
</feature>
<feature type="active site" description="Proton donor/acceptor" evidence="9">
    <location>
        <position position="210"/>
    </location>
</feature>
<comment type="cofactor">
    <cofactor evidence="9">
        <name>Zn(2+)</name>
        <dbReference type="ChEBI" id="CHEBI:29105"/>
    </cofactor>
    <text evidence="9">Binds 1 zinc ion per subunit.</text>
</comment>
<feature type="binding site" evidence="9">
    <location>
        <position position="147"/>
    </location>
    <ligand>
        <name>Zn(2+)</name>
        <dbReference type="ChEBI" id="CHEBI:29105"/>
        <note>catalytic</note>
    </ligand>
</feature>
<evidence type="ECO:0000256" key="8">
    <source>
        <dbReference type="ARBA" id="ARBA00023316"/>
    </source>
</evidence>
<evidence type="ECO:0000256" key="1">
    <source>
        <dbReference type="ARBA" id="ARBA00001362"/>
    </source>
</evidence>
<keyword evidence="6 9" id="KW-0224">Dipeptidase</keyword>
<evidence type="ECO:0000256" key="2">
    <source>
        <dbReference type="ARBA" id="ARBA00022670"/>
    </source>
</evidence>
<name>A0A088GGP8_9LACO</name>
<evidence type="ECO:0000256" key="3">
    <source>
        <dbReference type="ARBA" id="ARBA00022723"/>
    </source>
</evidence>
<keyword evidence="2 9" id="KW-0645">Protease</keyword>
<dbReference type="InterPro" id="IPR000755">
    <property type="entry name" value="A_A_dipeptidase"/>
</dbReference>
<comment type="similarity">
    <text evidence="9 10">Belongs to the peptidase M15D family.</text>
</comment>
<evidence type="ECO:0000313" key="11">
    <source>
        <dbReference type="EMBL" id="AIM63156.1"/>
    </source>
</evidence>
<sequence>MLDYTQTAITLPKPNWDWVAIRQVPIEPTDDALISLNYLPTQMLVSPQYALQKLPGSEIELYARPDVQAKLVEAAKLLPEGYKLVLLDAWRSINTQQALFDQMCRFVARDNPDYTPEEIEQAALRIVALPSLDPNKPSPHNTGGSIDLSIVDPQGRLLDMGSPFDDISERARTDYYEQSDTSDADITARDNRRLLYHIMISVGFTNYAEEWWHFDYGNQNWAWVSDQHMHYTAALSLSTLGLTKYDNEKQPIT</sequence>
<keyword evidence="3 9" id="KW-0479">Metal-binding</keyword>
<dbReference type="PANTHER" id="PTHR43126">
    <property type="entry name" value="D-ALANYL-D-ALANINE DIPEPTIDASE"/>
    <property type="match status" value="1"/>
</dbReference>
<dbReference type="GO" id="GO:0008270">
    <property type="term" value="F:zinc ion binding"/>
    <property type="evidence" value="ECO:0007669"/>
    <property type="project" value="UniProtKB-UniRule"/>
</dbReference>
<proteinExistence type="inferred from homology"/>
<reference evidence="12" key="2">
    <citation type="submission" date="2014-08" db="EMBL/GenBank/DDBJ databases">
        <title>Complete genome of Weissella ceti strain WS74 isolated from diseased rainbow trout in Brazil.</title>
        <authorList>
            <person name="Figueiredo H.C.P."/>
            <person name="Leal C.A.G."/>
            <person name="Pereira F.L."/>
            <person name="Soares S.C."/>
            <person name="Dorella F.A."/>
            <person name="Carvalho A.F."/>
            <person name="Azevedo V.A.C."/>
        </authorList>
    </citation>
    <scope>NUCLEOTIDE SEQUENCE [LARGE SCALE GENOMIC DNA]</scope>
    <source>
        <strain evidence="12">WS74</strain>
    </source>
</reference>
<comment type="catalytic activity">
    <reaction evidence="1 9 10">
        <text>D-alanyl-D-alanine + H2O = 2 D-alanine</text>
        <dbReference type="Rhea" id="RHEA:20661"/>
        <dbReference type="ChEBI" id="CHEBI:15377"/>
        <dbReference type="ChEBI" id="CHEBI:57416"/>
        <dbReference type="ChEBI" id="CHEBI:57822"/>
        <dbReference type="EC" id="3.4.13.22"/>
    </reaction>
</comment>
<protein>
    <recommendedName>
        <fullName evidence="9 10">D-alanyl-D-alanine dipeptidase</fullName>
        <shortName evidence="9 10">D-Ala-D-Ala dipeptidase</shortName>
        <ecNumber evidence="9 10">3.4.13.22</ecNumber>
    </recommendedName>
</protein>